<dbReference type="Gene3D" id="3.40.1190.20">
    <property type="match status" value="1"/>
</dbReference>
<name>A0A398CLK9_9BACL</name>
<dbReference type="RefSeq" id="WP_119149801.1">
    <property type="nucleotide sequence ID" value="NZ_JBHSOV010000032.1"/>
</dbReference>
<evidence type="ECO:0000313" key="8">
    <source>
        <dbReference type="EMBL" id="RIE01738.1"/>
    </source>
</evidence>
<accession>A0A398CLK9</accession>
<sequence length="321" mass="35045">MYDIIALGELLIDFTPLGMTAAGRPYFEQNPGGAPANVAACLARLGKKASFIGKVGDDSFGKYLDGVLKGYGVDTTGLIFDPNGNTTLAFIHLSEQGERSFSFYRRPGADTLLTIQDIDLSRIERSRVFHFGSLSMTDNPSRMATLMAAEHARKKGIPLSFDPNLRLPLWSSPVKARDMMIVGLQLASIVKVSEEELEFITGIQDYEEGTRFIYETYGVPLIFVTLGERGCFYRIRTETGISRGYSVQSIDTTGAGDAFLGAVLLKWLDKGVEINQLSANDVAHFCDFANAVGAIVTTKMGGMSSLPDLEEIESFISRTSD</sequence>
<dbReference type="PANTHER" id="PTHR43085:SF1">
    <property type="entry name" value="PSEUDOURIDINE KINASE-RELATED"/>
    <property type="match status" value="1"/>
</dbReference>
<evidence type="ECO:0000313" key="9">
    <source>
        <dbReference type="Proteomes" id="UP000266340"/>
    </source>
</evidence>
<evidence type="ECO:0000259" key="7">
    <source>
        <dbReference type="Pfam" id="PF00294"/>
    </source>
</evidence>
<evidence type="ECO:0000256" key="2">
    <source>
        <dbReference type="ARBA" id="ARBA00022679"/>
    </source>
</evidence>
<dbReference type="GO" id="GO:0006000">
    <property type="term" value="P:fructose metabolic process"/>
    <property type="evidence" value="ECO:0007669"/>
    <property type="project" value="UniProtKB-ARBA"/>
</dbReference>
<dbReference type="OrthoDB" id="9813569at2"/>
<keyword evidence="3" id="KW-0547">Nucleotide-binding</keyword>
<comment type="caution">
    <text evidence="8">The sequence shown here is derived from an EMBL/GenBank/DDBJ whole genome shotgun (WGS) entry which is preliminary data.</text>
</comment>
<evidence type="ECO:0000256" key="3">
    <source>
        <dbReference type="ARBA" id="ARBA00022741"/>
    </source>
</evidence>
<dbReference type="AlphaFoldDB" id="A0A398CLK9"/>
<proteinExistence type="inferred from homology"/>
<dbReference type="SUPFAM" id="SSF53613">
    <property type="entry name" value="Ribokinase-like"/>
    <property type="match status" value="1"/>
</dbReference>
<dbReference type="GO" id="GO:0008865">
    <property type="term" value="F:fructokinase activity"/>
    <property type="evidence" value="ECO:0007669"/>
    <property type="project" value="UniProtKB-ARBA"/>
</dbReference>
<gene>
    <name evidence="8" type="ORF">D3H35_13105</name>
</gene>
<feature type="domain" description="Carbohydrate kinase PfkB" evidence="7">
    <location>
        <begin position="3"/>
        <end position="308"/>
    </location>
</feature>
<keyword evidence="9" id="KW-1185">Reference proteome</keyword>
<evidence type="ECO:0000256" key="1">
    <source>
        <dbReference type="ARBA" id="ARBA00010688"/>
    </source>
</evidence>
<dbReference type="PANTHER" id="PTHR43085">
    <property type="entry name" value="HEXOKINASE FAMILY MEMBER"/>
    <property type="match status" value="1"/>
</dbReference>
<protein>
    <submittedName>
        <fullName evidence="8">Carbohydrate kinase</fullName>
    </submittedName>
</protein>
<dbReference type="InterPro" id="IPR050306">
    <property type="entry name" value="PfkB_Carbo_kinase"/>
</dbReference>
<dbReference type="Pfam" id="PF00294">
    <property type="entry name" value="PfkB"/>
    <property type="match status" value="1"/>
</dbReference>
<evidence type="ECO:0000256" key="5">
    <source>
        <dbReference type="ARBA" id="ARBA00022840"/>
    </source>
</evidence>
<organism evidence="8 9">
    <name type="scientific">Cohnella faecalis</name>
    <dbReference type="NCBI Taxonomy" id="2315694"/>
    <lineage>
        <taxon>Bacteria</taxon>
        <taxon>Bacillati</taxon>
        <taxon>Bacillota</taxon>
        <taxon>Bacilli</taxon>
        <taxon>Bacillales</taxon>
        <taxon>Paenibacillaceae</taxon>
        <taxon>Cohnella</taxon>
    </lineage>
</organism>
<comment type="similarity">
    <text evidence="1 6">Belongs to the carbohydrate kinase PfkB family.</text>
</comment>
<evidence type="ECO:0000256" key="6">
    <source>
        <dbReference type="RuleBase" id="RU003704"/>
    </source>
</evidence>
<dbReference type="EMBL" id="QXJM01000039">
    <property type="protein sequence ID" value="RIE01738.1"/>
    <property type="molecule type" value="Genomic_DNA"/>
</dbReference>
<dbReference type="GO" id="GO:0005524">
    <property type="term" value="F:ATP binding"/>
    <property type="evidence" value="ECO:0007669"/>
    <property type="project" value="UniProtKB-KW"/>
</dbReference>
<dbReference type="InterPro" id="IPR029056">
    <property type="entry name" value="Ribokinase-like"/>
</dbReference>
<dbReference type="PROSITE" id="PS00584">
    <property type="entry name" value="PFKB_KINASES_2"/>
    <property type="match status" value="1"/>
</dbReference>
<dbReference type="PROSITE" id="PS00583">
    <property type="entry name" value="PFKB_KINASES_1"/>
    <property type="match status" value="1"/>
</dbReference>
<dbReference type="InterPro" id="IPR011611">
    <property type="entry name" value="PfkB_dom"/>
</dbReference>
<keyword evidence="2 6" id="KW-0808">Transferase</keyword>
<evidence type="ECO:0000256" key="4">
    <source>
        <dbReference type="ARBA" id="ARBA00022777"/>
    </source>
</evidence>
<keyword evidence="5" id="KW-0067">ATP-binding</keyword>
<dbReference type="Proteomes" id="UP000266340">
    <property type="component" value="Unassembled WGS sequence"/>
</dbReference>
<keyword evidence="4 6" id="KW-0418">Kinase</keyword>
<dbReference type="InterPro" id="IPR002139">
    <property type="entry name" value="Ribo/fructo_kinase"/>
</dbReference>
<reference evidence="8 9" key="1">
    <citation type="submission" date="2018-09" db="EMBL/GenBank/DDBJ databases">
        <title>Cohnella cavernae sp. nov., isolated from a karst cave.</title>
        <authorList>
            <person name="Zhu H."/>
        </authorList>
    </citation>
    <scope>NUCLEOTIDE SEQUENCE [LARGE SCALE GENOMIC DNA]</scope>
    <source>
        <strain evidence="8 9">K2E09-144</strain>
    </source>
</reference>
<dbReference type="PRINTS" id="PR00990">
    <property type="entry name" value="RIBOKINASE"/>
</dbReference>
<dbReference type="CDD" id="cd01167">
    <property type="entry name" value="bac_FRK"/>
    <property type="match status" value="1"/>
</dbReference>
<dbReference type="InterPro" id="IPR002173">
    <property type="entry name" value="Carboh/pur_kinase_PfkB_CS"/>
</dbReference>